<evidence type="ECO:0000256" key="3">
    <source>
        <dbReference type="SAM" id="Phobius"/>
    </source>
</evidence>
<evidence type="ECO:0008006" key="5">
    <source>
        <dbReference type="Google" id="ProtNLM"/>
    </source>
</evidence>
<reference evidence="4" key="1">
    <citation type="journal article" date="2023" name="Int. J. Mol. Sci.">
        <title>Metagenomics Revealed a New Genus 'Candidatus Thiocaldithrix dubininis' gen. nov., sp. nov. and a New Species 'Candidatus Thiothrix putei' sp. nov. in the Family Thiotrichaceae, Some Members of Which Have Traits of Both Na+- and H+-Motive Energetics.</title>
        <authorList>
            <person name="Ravin N.V."/>
            <person name="Muntyan M.S."/>
            <person name="Smolyakov D.D."/>
            <person name="Rudenko T.S."/>
            <person name="Beletsky A.V."/>
            <person name="Mardanov A.V."/>
            <person name="Grabovich M.Y."/>
        </authorList>
    </citation>
    <scope>NUCLEOTIDE SEQUENCE</scope>
    <source>
        <strain evidence="4">GKL-01</strain>
    </source>
</reference>
<feature type="region of interest" description="Disordered" evidence="2">
    <location>
        <begin position="111"/>
        <end position="176"/>
    </location>
</feature>
<keyword evidence="3" id="KW-0472">Membrane</keyword>
<dbReference type="EMBL" id="CP124755">
    <property type="protein sequence ID" value="WGZ92317.1"/>
    <property type="molecule type" value="Genomic_DNA"/>
</dbReference>
<evidence type="ECO:0000256" key="1">
    <source>
        <dbReference type="ARBA" id="ARBA00023186"/>
    </source>
</evidence>
<feature type="compositionally biased region" description="Polar residues" evidence="2">
    <location>
        <begin position="133"/>
        <end position="144"/>
    </location>
</feature>
<feature type="transmembrane region" description="Helical" evidence="3">
    <location>
        <begin position="6"/>
        <end position="24"/>
    </location>
</feature>
<sequence>MALLQSPAFIYFLFGIASGLGLKLRKRLEQRGCMLAALYNYFFVIGLVMVLIFHFIFKPFHFAWLMMGIFAVYSLEIYDFIAAVFQYIRQVIQNIHYYMLLRSNNSFSQYEHKTKNQGNERTKTHKEYDWQDYKQQQSTTGQSDSRTHEQKKQQQSKQQSHSQQEQANSQQTEMQGERRLRLQYQHLLNLSGDHWTALALEKAWKKKRSELHPDRHQSKPAAVIAQKTLEFQKCQEAYAYLKLHIPSR</sequence>
<dbReference type="InterPro" id="IPR036869">
    <property type="entry name" value="J_dom_sf"/>
</dbReference>
<proteinExistence type="predicted"/>
<dbReference type="Proteomes" id="UP001300672">
    <property type="component" value="Chromosome"/>
</dbReference>
<name>A0AA95H7L3_9GAMM</name>
<dbReference type="Gene3D" id="1.10.287.110">
    <property type="entry name" value="DnaJ domain"/>
    <property type="match status" value="1"/>
</dbReference>
<evidence type="ECO:0000256" key="2">
    <source>
        <dbReference type="SAM" id="MobiDB-lite"/>
    </source>
</evidence>
<organism evidence="4">
    <name type="scientific">Candidatus Thiocaldithrix dubininis</name>
    <dbReference type="NCBI Taxonomy" id="3080823"/>
    <lineage>
        <taxon>Bacteria</taxon>
        <taxon>Pseudomonadati</taxon>
        <taxon>Pseudomonadota</taxon>
        <taxon>Gammaproteobacteria</taxon>
        <taxon>Thiotrichales</taxon>
        <taxon>Thiotrichaceae</taxon>
        <taxon>Candidatus Thiocaldithrix</taxon>
    </lineage>
</organism>
<dbReference type="KEGG" id="tdu:QJT80_07475"/>
<dbReference type="SUPFAM" id="SSF46565">
    <property type="entry name" value="Chaperone J-domain"/>
    <property type="match status" value="1"/>
</dbReference>
<accession>A0AA95H7L3</accession>
<feature type="transmembrane region" description="Helical" evidence="3">
    <location>
        <begin position="63"/>
        <end position="88"/>
    </location>
</feature>
<gene>
    <name evidence="4" type="ORF">QJT80_07475</name>
</gene>
<keyword evidence="1" id="KW-0143">Chaperone</keyword>
<keyword evidence="3" id="KW-1133">Transmembrane helix</keyword>
<keyword evidence="3" id="KW-0812">Transmembrane</keyword>
<dbReference type="AlphaFoldDB" id="A0AA95H7L3"/>
<protein>
    <recommendedName>
        <fullName evidence="5">J domain-containing protein</fullName>
    </recommendedName>
</protein>
<feature type="compositionally biased region" description="Low complexity" evidence="2">
    <location>
        <begin position="153"/>
        <end position="174"/>
    </location>
</feature>
<reference evidence="4" key="2">
    <citation type="submission" date="2023-04" db="EMBL/GenBank/DDBJ databases">
        <authorList>
            <person name="Beletskiy A.V."/>
            <person name="Mardanov A.V."/>
            <person name="Ravin N.V."/>
        </authorList>
    </citation>
    <scope>NUCLEOTIDE SEQUENCE</scope>
    <source>
        <strain evidence="4">GKL-01</strain>
    </source>
</reference>
<evidence type="ECO:0000313" key="4">
    <source>
        <dbReference type="EMBL" id="WGZ92317.1"/>
    </source>
</evidence>
<feature type="transmembrane region" description="Helical" evidence="3">
    <location>
        <begin position="36"/>
        <end position="57"/>
    </location>
</feature>
<feature type="compositionally biased region" description="Basic and acidic residues" evidence="2">
    <location>
        <begin position="111"/>
        <end position="132"/>
    </location>
</feature>